<dbReference type="AlphaFoldDB" id="A0A2P2LI83"/>
<protein>
    <submittedName>
        <fullName evidence="1">Uncharacterized protein</fullName>
    </submittedName>
</protein>
<dbReference type="EMBL" id="GGEC01037201">
    <property type="protein sequence ID" value="MBX17685.1"/>
    <property type="molecule type" value="Transcribed_RNA"/>
</dbReference>
<organism evidence="1">
    <name type="scientific">Rhizophora mucronata</name>
    <name type="common">Asiatic mangrove</name>
    <dbReference type="NCBI Taxonomy" id="61149"/>
    <lineage>
        <taxon>Eukaryota</taxon>
        <taxon>Viridiplantae</taxon>
        <taxon>Streptophyta</taxon>
        <taxon>Embryophyta</taxon>
        <taxon>Tracheophyta</taxon>
        <taxon>Spermatophyta</taxon>
        <taxon>Magnoliopsida</taxon>
        <taxon>eudicotyledons</taxon>
        <taxon>Gunneridae</taxon>
        <taxon>Pentapetalae</taxon>
        <taxon>rosids</taxon>
        <taxon>fabids</taxon>
        <taxon>Malpighiales</taxon>
        <taxon>Rhizophoraceae</taxon>
        <taxon>Rhizophora</taxon>
    </lineage>
</organism>
<accession>A0A2P2LI83</accession>
<proteinExistence type="predicted"/>
<evidence type="ECO:0000313" key="1">
    <source>
        <dbReference type="EMBL" id="MBX17685.1"/>
    </source>
</evidence>
<sequence length="100" mass="11192">MIPHNSQPRKGRSAVRPINAFMLGGGSKLHEIRLLKCRKTKVHQPSFSHQAVFTLRDGGRRNKLIRSSSPLVVITRKLKSTIKYDPSTRSNSKSNVTLAT</sequence>
<reference evidence="1" key="1">
    <citation type="submission" date="2018-02" db="EMBL/GenBank/DDBJ databases">
        <title>Rhizophora mucronata_Transcriptome.</title>
        <authorList>
            <person name="Meera S.P."/>
            <person name="Sreeshan A."/>
            <person name="Augustine A."/>
        </authorList>
    </citation>
    <scope>NUCLEOTIDE SEQUENCE</scope>
    <source>
        <tissue evidence="1">Leaf</tissue>
    </source>
</reference>
<name>A0A2P2LI83_RHIMU</name>
<dbReference type="EMBL" id="GGEC01037196">
    <property type="protein sequence ID" value="MBX17680.1"/>
    <property type="molecule type" value="Transcribed_RNA"/>
</dbReference>